<dbReference type="Proteomes" id="UP000199347">
    <property type="component" value="Unassembled WGS sequence"/>
</dbReference>
<dbReference type="GO" id="GO:0016020">
    <property type="term" value="C:membrane"/>
    <property type="evidence" value="ECO:0007669"/>
    <property type="project" value="UniProtKB-SubCell"/>
</dbReference>
<evidence type="ECO:0000259" key="6">
    <source>
        <dbReference type="Pfam" id="PF06271"/>
    </source>
</evidence>
<dbReference type="RefSeq" id="WP_092812429.1">
    <property type="nucleotide sequence ID" value="NZ_FMVW01000004.1"/>
</dbReference>
<sequence length="163" mass="18375">MTAIHDAIDLDETRMLDPTQHPELYDNVRTRRISAFLVDAVIMVVLMTISFVVITFLGLFTLGLGWLLFGLIWPVVPILYTMFTLGSSESATPGMRAMGIEMRTFDGGRMYSLLALVHAVLFWFSVTVLTPFVLLVSLFSPRKRLLHDIVLGTTVIRRDDGRI</sequence>
<feature type="transmembrane region" description="Helical" evidence="5">
    <location>
        <begin position="111"/>
        <end position="139"/>
    </location>
</feature>
<dbReference type="STRING" id="1120955.SAMN03080610_02142"/>
<reference evidence="7 8" key="1">
    <citation type="submission" date="2016-10" db="EMBL/GenBank/DDBJ databases">
        <authorList>
            <person name="de Groot N.N."/>
        </authorList>
    </citation>
    <scope>NUCLEOTIDE SEQUENCE [LARGE SCALE GENOMIC DNA]</scope>
    <source>
        <strain evidence="7 8">DSM 2698</strain>
    </source>
</reference>
<organism evidence="7 8">
    <name type="scientific">Afifella marina DSM 2698</name>
    <dbReference type="NCBI Taxonomy" id="1120955"/>
    <lineage>
        <taxon>Bacteria</taxon>
        <taxon>Pseudomonadati</taxon>
        <taxon>Pseudomonadota</taxon>
        <taxon>Alphaproteobacteria</taxon>
        <taxon>Hyphomicrobiales</taxon>
        <taxon>Afifellaceae</taxon>
        <taxon>Afifella</taxon>
    </lineage>
</organism>
<evidence type="ECO:0000256" key="3">
    <source>
        <dbReference type="ARBA" id="ARBA00022989"/>
    </source>
</evidence>
<proteinExistence type="predicted"/>
<evidence type="ECO:0000256" key="4">
    <source>
        <dbReference type="ARBA" id="ARBA00023136"/>
    </source>
</evidence>
<feature type="domain" description="RDD" evidence="6">
    <location>
        <begin position="30"/>
        <end position="151"/>
    </location>
</feature>
<keyword evidence="4 5" id="KW-0472">Membrane</keyword>
<name>A0A1G5NJD3_AFIMA</name>
<evidence type="ECO:0000313" key="7">
    <source>
        <dbReference type="EMBL" id="SCZ37284.1"/>
    </source>
</evidence>
<protein>
    <submittedName>
        <fullName evidence="7">Uncharacterized membrane protein YckC, RDD family</fullName>
    </submittedName>
</protein>
<dbReference type="InterPro" id="IPR010432">
    <property type="entry name" value="RDD"/>
</dbReference>
<evidence type="ECO:0000256" key="1">
    <source>
        <dbReference type="ARBA" id="ARBA00004141"/>
    </source>
</evidence>
<keyword evidence="8" id="KW-1185">Reference proteome</keyword>
<gene>
    <name evidence="7" type="ORF">SAMN03080610_02142</name>
</gene>
<keyword evidence="2 5" id="KW-0812">Transmembrane</keyword>
<dbReference type="EMBL" id="FMVW01000004">
    <property type="protein sequence ID" value="SCZ37284.1"/>
    <property type="molecule type" value="Genomic_DNA"/>
</dbReference>
<feature type="transmembrane region" description="Helical" evidence="5">
    <location>
        <begin position="66"/>
        <end position="86"/>
    </location>
</feature>
<evidence type="ECO:0000256" key="2">
    <source>
        <dbReference type="ARBA" id="ARBA00022692"/>
    </source>
</evidence>
<dbReference type="OrthoDB" id="7270324at2"/>
<feature type="transmembrane region" description="Helical" evidence="5">
    <location>
        <begin position="36"/>
        <end position="60"/>
    </location>
</feature>
<comment type="subcellular location">
    <subcellularLocation>
        <location evidence="1">Membrane</location>
        <topology evidence="1">Multi-pass membrane protein</topology>
    </subcellularLocation>
</comment>
<dbReference type="AlphaFoldDB" id="A0A1G5NJD3"/>
<accession>A0A1G5NJD3</accession>
<keyword evidence="3 5" id="KW-1133">Transmembrane helix</keyword>
<dbReference type="Pfam" id="PF06271">
    <property type="entry name" value="RDD"/>
    <property type="match status" value="1"/>
</dbReference>
<evidence type="ECO:0000313" key="8">
    <source>
        <dbReference type="Proteomes" id="UP000199347"/>
    </source>
</evidence>
<evidence type="ECO:0000256" key="5">
    <source>
        <dbReference type="SAM" id="Phobius"/>
    </source>
</evidence>